<gene>
    <name evidence="2" type="ORF">PLEPLA_LOCUS22708</name>
</gene>
<dbReference type="Proteomes" id="UP001153269">
    <property type="component" value="Unassembled WGS sequence"/>
</dbReference>
<evidence type="ECO:0000313" key="2">
    <source>
        <dbReference type="EMBL" id="CAB1434659.1"/>
    </source>
</evidence>
<keyword evidence="3" id="KW-1185">Reference proteome</keyword>
<feature type="region of interest" description="Disordered" evidence="1">
    <location>
        <begin position="39"/>
        <end position="72"/>
    </location>
</feature>
<organism evidence="2 3">
    <name type="scientific">Pleuronectes platessa</name>
    <name type="common">European plaice</name>
    <dbReference type="NCBI Taxonomy" id="8262"/>
    <lineage>
        <taxon>Eukaryota</taxon>
        <taxon>Metazoa</taxon>
        <taxon>Chordata</taxon>
        <taxon>Craniata</taxon>
        <taxon>Vertebrata</taxon>
        <taxon>Euteleostomi</taxon>
        <taxon>Actinopterygii</taxon>
        <taxon>Neopterygii</taxon>
        <taxon>Teleostei</taxon>
        <taxon>Neoteleostei</taxon>
        <taxon>Acanthomorphata</taxon>
        <taxon>Carangaria</taxon>
        <taxon>Pleuronectiformes</taxon>
        <taxon>Pleuronectoidei</taxon>
        <taxon>Pleuronectidae</taxon>
        <taxon>Pleuronectes</taxon>
    </lineage>
</organism>
<dbReference type="EMBL" id="CADEAL010001680">
    <property type="protein sequence ID" value="CAB1434659.1"/>
    <property type="molecule type" value="Genomic_DNA"/>
</dbReference>
<feature type="region of interest" description="Disordered" evidence="1">
    <location>
        <begin position="87"/>
        <end position="108"/>
    </location>
</feature>
<dbReference type="AlphaFoldDB" id="A0A9N7UQW0"/>
<protein>
    <submittedName>
        <fullName evidence="2">Uncharacterized protein</fullName>
    </submittedName>
</protein>
<name>A0A9N7UQW0_PLEPL</name>
<accession>A0A9N7UQW0</accession>
<proteinExistence type="predicted"/>
<sequence>MPTEAHGHRGGMSGDEVAWIRTVASGALVYQGRGRALPCGDDNKHESDSASCASDDGLLSEPHRGAGGRVRGELFSPGSNYRAFGGFTSRFSNPAQIQPSRQMGGAEL</sequence>
<evidence type="ECO:0000313" key="3">
    <source>
        <dbReference type="Proteomes" id="UP001153269"/>
    </source>
</evidence>
<comment type="caution">
    <text evidence="2">The sequence shown here is derived from an EMBL/GenBank/DDBJ whole genome shotgun (WGS) entry which is preliminary data.</text>
</comment>
<reference evidence="2" key="1">
    <citation type="submission" date="2020-03" db="EMBL/GenBank/DDBJ databases">
        <authorList>
            <person name="Weist P."/>
        </authorList>
    </citation>
    <scope>NUCLEOTIDE SEQUENCE</scope>
</reference>
<evidence type="ECO:0000256" key="1">
    <source>
        <dbReference type="SAM" id="MobiDB-lite"/>
    </source>
</evidence>
<feature type="compositionally biased region" description="Polar residues" evidence="1">
    <location>
        <begin position="89"/>
        <end position="101"/>
    </location>
</feature>